<dbReference type="OMA" id="RASAYLW"/>
<evidence type="ECO:0000256" key="1">
    <source>
        <dbReference type="ARBA" id="ARBA00004141"/>
    </source>
</evidence>
<accession>R7VI95</accession>
<dbReference type="HOGENOM" id="CLU_009579_24_0_1"/>
<dbReference type="InterPro" id="IPR017452">
    <property type="entry name" value="GPCR_Rhodpsn_7TM"/>
</dbReference>
<gene>
    <name evidence="10" type="ORF">CAPTEDRAFT_188490</name>
</gene>
<dbReference type="PANTHER" id="PTHR24243:SF230">
    <property type="entry name" value="G-PROTEIN COUPLED RECEPTORS FAMILY 1 PROFILE DOMAIN-CONTAINING PROTEIN"/>
    <property type="match status" value="1"/>
</dbReference>
<feature type="transmembrane region" description="Helical" evidence="8">
    <location>
        <begin position="269"/>
        <end position="297"/>
    </location>
</feature>
<keyword evidence="6" id="KW-0675">Receptor</keyword>
<feature type="domain" description="G-protein coupled receptors family 1 profile" evidence="9">
    <location>
        <begin position="109"/>
        <end position="396"/>
    </location>
</feature>
<keyword evidence="4" id="KW-0297">G-protein coupled receptor</keyword>
<evidence type="ECO:0000256" key="4">
    <source>
        <dbReference type="ARBA" id="ARBA00023040"/>
    </source>
</evidence>
<dbReference type="Gene3D" id="1.20.1070.10">
    <property type="entry name" value="Rhodopsin 7-helix transmembrane proteins"/>
    <property type="match status" value="1"/>
</dbReference>
<dbReference type="PROSITE" id="PS50262">
    <property type="entry name" value="G_PROTEIN_RECEP_F1_2"/>
    <property type="match status" value="1"/>
</dbReference>
<comment type="subcellular location">
    <subcellularLocation>
        <location evidence="1">Membrane</location>
        <topology evidence="1">Multi-pass membrane protein</topology>
    </subcellularLocation>
</comment>
<dbReference type="GO" id="GO:0004930">
    <property type="term" value="F:G protein-coupled receptor activity"/>
    <property type="evidence" value="ECO:0007669"/>
    <property type="project" value="UniProtKB-KW"/>
</dbReference>
<evidence type="ECO:0000259" key="9">
    <source>
        <dbReference type="PROSITE" id="PS50262"/>
    </source>
</evidence>
<feature type="transmembrane region" description="Helical" evidence="8">
    <location>
        <begin position="334"/>
        <end position="356"/>
    </location>
</feature>
<keyword evidence="2 8" id="KW-0812">Transmembrane</keyword>
<dbReference type="SUPFAM" id="SSF81321">
    <property type="entry name" value="Family A G protein-coupled receptor-like"/>
    <property type="match status" value="1"/>
</dbReference>
<feature type="transmembrane region" description="Helical" evidence="8">
    <location>
        <begin position="376"/>
        <end position="398"/>
    </location>
</feature>
<evidence type="ECO:0000313" key="12">
    <source>
        <dbReference type="Proteomes" id="UP000014760"/>
    </source>
</evidence>
<dbReference type="PRINTS" id="PR00237">
    <property type="entry name" value="GPCRRHODOPSN"/>
</dbReference>
<evidence type="ECO:0000313" key="10">
    <source>
        <dbReference type="EMBL" id="ELU18334.1"/>
    </source>
</evidence>
<evidence type="ECO:0000256" key="7">
    <source>
        <dbReference type="ARBA" id="ARBA00023224"/>
    </source>
</evidence>
<dbReference type="Proteomes" id="UP000014760">
    <property type="component" value="Unassembled WGS sequence"/>
</dbReference>
<protein>
    <recommendedName>
        <fullName evidence="9">G-protein coupled receptors family 1 profile domain-containing protein</fullName>
    </recommendedName>
</protein>
<sequence length="423" mass="47970">MVHALTRDSPSSSTNVPPYFFQRNCEQDLCAFVNMYFAITTIKATIEMNTAISLLRDAVTEVYPVFGSTETTDASDSLTEAMLRIWSYRMVVAVYIWFPPVLLIGGTIGNFLVIAVSRTPHFKRSPATILMLLLACSDLFILHTQLTRFWLKSLVSINLDPKTDIGCQFLSFASYVGFDTSSMTVVMISIERAVTVTQPLKAKSWLTRKRISRVWISLVTAFLLINAHFFWTMQYNPYASQRSAGETYTVSPECHLRKDTELMRTISDIWYYVDFCLFAGVPIPLVVGANIIIVLSLKTSHNRRQKMQASQHEMQLPEQNVDIKKKPGTSQLTVMLLLMSSGFCLCTFPVIVYPFIVNALFPNVHVDLESFCLAYLVNAFLGMLLILNYAINFMLYCLGGTKFRLALKEMLCCYKETKAHSEH</sequence>
<feature type="transmembrane region" description="Helical" evidence="8">
    <location>
        <begin position="92"/>
        <end position="116"/>
    </location>
</feature>
<reference evidence="11" key="3">
    <citation type="submission" date="2015-06" db="UniProtKB">
        <authorList>
            <consortium name="EnsemblMetazoa"/>
        </authorList>
    </citation>
    <scope>IDENTIFICATION</scope>
</reference>
<evidence type="ECO:0000256" key="2">
    <source>
        <dbReference type="ARBA" id="ARBA00022692"/>
    </source>
</evidence>
<dbReference type="Pfam" id="PF00001">
    <property type="entry name" value="7tm_1"/>
    <property type="match status" value="1"/>
</dbReference>
<dbReference type="EMBL" id="KB291984">
    <property type="protein sequence ID" value="ELU18334.1"/>
    <property type="molecule type" value="Genomic_DNA"/>
</dbReference>
<organism evidence="10">
    <name type="scientific">Capitella teleta</name>
    <name type="common">Polychaete worm</name>
    <dbReference type="NCBI Taxonomy" id="283909"/>
    <lineage>
        <taxon>Eukaryota</taxon>
        <taxon>Metazoa</taxon>
        <taxon>Spiralia</taxon>
        <taxon>Lophotrochozoa</taxon>
        <taxon>Annelida</taxon>
        <taxon>Polychaeta</taxon>
        <taxon>Sedentaria</taxon>
        <taxon>Scolecida</taxon>
        <taxon>Capitellidae</taxon>
        <taxon>Capitella</taxon>
    </lineage>
</organism>
<keyword evidence="5 8" id="KW-0472">Membrane</keyword>
<proteinExistence type="predicted"/>
<reference evidence="12" key="1">
    <citation type="submission" date="2012-12" db="EMBL/GenBank/DDBJ databases">
        <authorList>
            <person name="Hellsten U."/>
            <person name="Grimwood J."/>
            <person name="Chapman J.A."/>
            <person name="Shapiro H."/>
            <person name="Aerts A."/>
            <person name="Otillar R.P."/>
            <person name="Terry A.Y."/>
            <person name="Boore J.L."/>
            <person name="Simakov O."/>
            <person name="Marletaz F."/>
            <person name="Cho S.-J."/>
            <person name="Edsinger-Gonzales E."/>
            <person name="Havlak P."/>
            <person name="Kuo D.-H."/>
            <person name="Larsson T."/>
            <person name="Lv J."/>
            <person name="Arendt D."/>
            <person name="Savage R."/>
            <person name="Osoegawa K."/>
            <person name="de Jong P."/>
            <person name="Lindberg D.R."/>
            <person name="Seaver E.C."/>
            <person name="Weisblat D.A."/>
            <person name="Putnam N.H."/>
            <person name="Grigoriev I.V."/>
            <person name="Rokhsar D.S."/>
        </authorList>
    </citation>
    <scope>NUCLEOTIDE SEQUENCE</scope>
    <source>
        <strain evidence="12">I ESC-2004</strain>
    </source>
</reference>
<evidence type="ECO:0000256" key="6">
    <source>
        <dbReference type="ARBA" id="ARBA00023170"/>
    </source>
</evidence>
<keyword evidence="12" id="KW-1185">Reference proteome</keyword>
<dbReference type="AlphaFoldDB" id="R7VI95"/>
<keyword evidence="7" id="KW-0807">Transducer</keyword>
<evidence type="ECO:0000256" key="8">
    <source>
        <dbReference type="SAM" id="Phobius"/>
    </source>
</evidence>
<feature type="transmembrane region" description="Helical" evidence="8">
    <location>
        <begin position="128"/>
        <end position="149"/>
    </location>
</feature>
<dbReference type="GO" id="GO:0005886">
    <property type="term" value="C:plasma membrane"/>
    <property type="evidence" value="ECO:0007669"/>
    <property type="project" value="TreeGrafter"/>
</dbReference>
<keyword evidence="3 8" id="KW-1133">Transmembrane helix</keyword>
<dbReference type="STRING" id="283909.R7VI95"/>
<reference evidence="10 12" key="2">
    <citation type="journal article" date="2013" name="Nature">
        <title>Insights into bilaterian evolution from three spiralian genomes.</title>
        <authorList>
            <person name="Simakov O."/>
            <person name="Marletaz F."/>
            <person name="Cho S.J."/>
            <person name="Edsinger-Gonzales E."/>
            <person name="Havlak P."/>
            <person name="Hellsten U."/>
            <person name="Kuo D.H."/>
            <person name="Larsson T."/>
            <person name="Lv J."/>
            <person name="Arendt D."/>
            <person name="Savage R."/>
            <person name="Osoegawa K."/>
            <person name="de Jong P."/>
            <person name="Grimwood J."/>
            <person name="Chapman J.A."/>
            <person name="Shapiro H."/>
            <person name="Aerts A."/>
            <person name="Otillar R.P."/>
            <person name="Terry A.Y."/>
            <person name="Boore J.L."/>
            <person name="Grigoriev I.V."/>
            <person name="Lindberg D.R."/>
            <person name="Seaver E.C."/>
            <person name="Weisblat D.A."/>
            <person name="Putnam N.H."/>
            <person name="Rokhsar D.S."/>
        </authorList>
    </citation>
    <scope>NUCLEOTIDE SEQUENCE</scope>
    <source>
        <strain evidence="10 12">I ESC-2004</strain>
    </source>
</reference>
<evidence type="ECO:0000313" key="11">
    <source>
        <dbReference type="EnsemblMetazoa" id="CapteP188490"/>
    </source>
</evidence>
<evidence type="ECO:0000256" key="5">
    <source>
        <dbReference type="ARBA" id="ARBA00023136"/>
    </source>
</evidence>
<evidence type="ECO:0000256" key="3">
    <source>
        <dbReference type="ARBA" id="ARBA00022989"/>
    </source>
</evidence>
<name>R7VI95_CAPTE</name>
<dbReference type="OrthoDB" id="9983318at2759"/>
<dbReference type="EMBL" id="AMQN01034977">
    <property type="status" value="NOT_ANNOTATED_CDS"/>
    <property type="molecule type" value="Genomic_DNA"/>
</dbReference>
<dbReference type="PANTHER" id="PTHR24243">
    <property type="entry name" value="G-PROTEIN COUPLED RECEPTOR"/>
    <property type="match status" value="1"/>
</dbReference>
<dbReference type="EnsemblMetazoa" id="CapteT188490">
    <property type="protein sequence ID" value="CapteP188490"/>
    <property type="gene ID" value="CapteG188490"/>
</dbReference>
<dbReference type="InterPro" id="IPR000276">
    <property type="entry name" value="GPCR_Rhodpsn"/>
</dbReference>
<feature type="transmembrane region" description="Helical" evidence="8">
    <location>
        <begin position="211"/>
        <end position="231"/>
    </location>
</feature>
<dbReference type="CDD" id="cd14978">
    <property type="entry name" value="7tmA_FMRFamide_R-like"/>
    <property type="match status" value="1"/>
</dbReference>